<keyword evidence="3" id="KW-1185">Reference proteome</keyword>
<accession>A0ABQ9Z0F9</accession>
<feature type="compositionally biased region" description="Polar residues" evidence="1">
    <location>
        <begin position="173"/>
        <end position="185"/>
    </location>
</feature>
<dbReference type="EMBL" id="JAOYFB010000002">
    <property type="protein sequence ID" value="KAK4006396.1"/>
    <property type="molecule type" value="Genomic_DNA"/>
</dbReference>
<evidence type="ECO:0000313" key="3">
    <source>
        <dbReference type="Proteomes" id="UP001234178"/>
    </source>
</evidence>
<dbReference type="Proteomes" id="UP001234178">
    <property type="component" value="Unassembled WGS sequence"/>
</dbReference>
<gene>
    <name evidence="2" type="ORF">OUZ56_011550</name>
</gene>
<feature type="compositionally biased region" description="Polar residues" evidence="1">
    <location>
        <begin position="50"/>
        <end position="79"/>
    </location>
</feature>
<sequence>MLARAYPRNQFYWSQRHIASWKTFLSIFFSTGICTYWSTSIACPAGRQYTGGTETRQQKTLLQPSPRTSSTKACPTDSAQTVDPNLQQELFNSSSIVGAWSRPHCLRRPTRATQQARINGILPGRDCPRPQPTLNLAGPSFFLCIPLESSHDGALSPGHLCRQSESLLRHTRSSLSAAQNRNGSTHSKRKEQIMGKVLRHRSHQEVPLLSRQVCLRERLLEKPTLPTSHPRRSCTPYDRSCRNTTTPPHDVEDNGIAPNQVTDRPTSDFPPRRSHRERRAPNRLDL</sequence>
<organism evidence="2 3">
    <name type="scientific">Daphnia magna</name>
    <dbReference type="NCBI Taxonomy" id="35525"/>
    <lineage>
        <taxon>Eukaryota</taxon>
        <taxon>Metazoa</taxon>
        <taxon>Ecdysozoa</taxon>
        <taxon>Arthropoda</taxon>
        <taxon>Crustacea</taxon>
        <taxon>Branchiopoda</taxon>
        <taxon>Diplostraca</taxon>
        <taxon>Cladocera</taxon>
        <taxon>Anomopoda</taxon>
        <taxon>Daphniidae</taxon>
        <taxon>Daphnia</taxon>
    </lineage>
</organism>
<protein>
    <submittedName>
        <fullName evidence="2">Uncharacterized protein</fullName>
    </submittedName>
</protein>
<proteinExistence type="predicted"/>
<comment type="caution">
    <text evidence="2">The sequence shown here is derived from an EMBL/GenBank/DDBJ whole genome shotgun (WGS) entry which is preliminary data.</text>
</comment>
<feature type="region of interest" description="Disordered" evidence="1">
    <location>
        <begin position="171"/>
        <end position="202"/>
    </location>
</feature>
<evidence type="ECO:0000256" key="1">
    <source>
        <dbReference type="SAM" id="MobiDB-lite"/>
    </source>
</evidence>
<feature type="region of interest" description="Disordered" evidence="1">
    <location>
        <begin position="224"/>
        <end position="286"/>
    </location>
</feature>
<feature type="region of interest" description="Disordered" evidence="1">
    <location>
        <begin position="48"/>
        <end position="79"/>
    </location>
</feature>
<name>A0ABQ9Z0F9_9CRUS</name>
<evidence type="ECO:0000313" key="2">
    <source>
        <dbReference type="EMBL" id="KAK4006396.1"/>
    </source>
</evidence>
<reference evidence="2 3" key="1">
    <citation type="journal article" date="2023" name="Nucleic Acids Res.">
        <title>The hologenome of Daphnia magna reveals possible DNA methylation and microbiome-mediated evolution of the host genome.</title>
        <authorList>
            <person name="Chaturvedi A."/>
            <person name="Li X."/>
            <person name="Dhandapani V."/>
            <person name="Marshall H."/>
            <person name="Kissane S."/>
            <person name="Cuenca-Cambronero M."/>
            <person name="Asole G."/>
            <person name="Calvet F."/>
            <person name="Ruiz-Romero M."/>
            <person name="Marangio P."/>
            <person name="Guigo R."/>
            <person name="Rago D."/>
            <person name="Mirbahai L."/>
            <person name="Eastwood N."/>
            <person name="Colbourne J.K."/>
            <person name="Zhou J."/>
            <person name="Mallon E."/>
            <person name="Orsini L."/>
        </authorList>
    </citation>
    <scope>NUCLEOTIDE SEQUENCE [LARGE SCALE GENOMIC DNA]</scope>
    <source>
        <strain evidence="2">LRV0_1</strain>
    </source>
</reference>